<gene>
    <name evidence="2" type="ORF">GCM10010274_42820</name>
</gene>
<accession>A0A918M5I1</accession>
<dbReference type="InterPro" id="IPR006674">
    <property type="entry name" value="HD_domain"/>
</dbReference>
<name>A0A918M5I1_9ACTN</name>
<protein>
    <recommendedName>
        <fullName evidence="1">HD domain-containing protein</fullName>
    </recommendedName>
</protein>
<reference evidence="2" key="1">
    <citation type="journal article" date="2014" name="Int. J. Syst. Evol. Microbiol.">
        <title>Complete genome sequence of Corynebacterium casei LMG S-19264T (=DSM 44701T), isolated from a smear-ripened cheese.</title>
        <authorList>
            <consortium name="US DOE Joint Genome Institute (JGI-PGF)"/>
            <person name="Walter F."/>
            <person name="Albersmeier A."/>
            <person name="Kalinowski J."/>
            <person name="Ruckert C."/>
        </authorList>
    </citation>
    <scope>NUCLEOTIDE SEQUENCE</scope>
    <source>
        <strain evidence="2">JCM 4391</strain>
    </source>
</reference>
<dbReference type="Pfam" id="PF01966">
    <property type="entry name" value="HD"/>
    <property type="match status" value="1"/>
</dbReference>
<feature type="domain" description="HD" evidence="1">
    <location>
        <begin position="36"/>
        <end position="126"/>
    </location>
</feature>
<comment type="caution">
    <text evidence="2">The sequence shown here is derived from an EMBL/GenBank/DDBJ whole genome shotgun (WGS) entry which is preliminary data.</text>
</comment>
<dbReference type="PANTHER" id="PTHR35569:SF1">
    <property type="entry name" value="CYANAMIDE HYDRATASE DDI2-RELATED"/>
    <property type="match status" value="1"/>
</dbReference>
<dbReference type="CDD" id="cd00077">
    <property type="entry name" value="HDc"/>
    <property type="match status" value="1"/>
</dbReference>
<dbReference type="EMBL" id="BMTP01000011">
    <property type="protein sequence ID" value="GGU49671.1"/>
    <property type="molecule type" value="Genomic_DNA"/>
</dbReference>
<sequence length="221" mass="24312">MTLLDSLPDAIARWPRTRATEAAVAFVTEHSPAYLLHHCLRSYFYARSIAATRKLLAGTDFDDETLFLATVLHDIGLTDEGNGPNRFEVDGAYRAARFVREQGLSDSAADLVWDAVALHTSSQIAAHKQPVVALTHLGVGADVFGFGAEEVDRAVLDAARSAFPWLDLRERILEAVVHQVDDQPSKWAPMSFIDATYRMLRPDNPFPGLDELRAAPVSPSD</sequence>
<organism evidence="2 3">
    <name type="scientific">Streptomyces lavendofoliae</name>
    <dbReference type="NCBI Taxonomy" id="67314"/>
    <lineage>
        <taxon>Bacteria</taxon>
        <taxon>Bacillati</taxon>
        <taxon>Actinomycetota</taxon>
        <taxon>Actinomycetes</taxon>
        <taxon>Kitasatosporales</taxon>
        <taxon>Streptomycetaceae</taxon>
        <taxon>Streptomyces</taxon>
    </lineage>
</organism>
<evidence type="ECO:0000259" key="1">
    <source>
        <dbReference type="Pfam" id="PF01966"/>
    </source>
</evidence>
<reference evidence="2" key="2">
    <citation type="submission" date="2020-09" db="EMBL/GenBank/DDBJ databases">
        <authorList>
            <person name="Sun Q."/>
            <person name="Ohkuma M."/>
        </authorList>
    </citation>
    <scope>NUCLEOTIDE SEQUENCE</scope>
    <source>
        <strain evidence="2">JCM 4391</strain>
    </source>
</reference>
<dbReference type="Proteomes" id="UP000636661">
    <property type="component" value="Unassembled WGS sequence"/>
</dbReference>
<dbReference type="InterPro" id="IPR003607">
    <property type="entry name" value="HD/PDEase_dom"/>
</dbReference>
<keyword evidence="3" id="KW-1185">Reference proteome</keyword>
<dbReference type="Gene3D" id="1.10.3210.10">
    <property type="entry name" value="Hypothetical protein af1432"/>
    <property type="match status" value="1"/>
</dbReference>
<evidence type="ECO:0000313" key="2">
    <source>
        <dbReference type="EMBL" id="GGU49671.1"/>
    </source>
</evidence>
<dbReference type="PANTHER" id="PTHR35569">
    <property type="entry name" value="CYANAMIDE HYDRATASE DDI2-RELATED"/>
    <property type="match status" value="1"/>
</dbReference>
<dbReference type="SUPFAM" id="SSF109604">
    <property type="entry name" value="HD-domain/PDEase-like"/>
    <property type="match status" value="1"/>
</dbReference>
<proteinExistence type="predicted"/>
<dbReference type="AlphaFoldDB" id="A0A918M5I1"/>
<evidence type="ECO:0000313" key="3">
    <source>
        <dbReference type="Proteomes" id="UP000636661"/>
    </source>
</evidence>
<dbReference type="RefSeq" id="WP_189552521.1">
    <property type="nucleotide sequence ID" value="NZ_BMTP01000011.1"/>
</dbReference>